<dbReference type="Pfam" id="PF00023">
    <property type="entry name" value="Ank"/>
    <property type="match status" value="1"/>
</dbReference>
<dbReference type="SMART" id="SM00248">
    <property type="entry name" value="ANK"/>
    <property type="match status" value="4"/>
</dbReference>
<dbReference type="SUPFAM" id="SSF48403">
    <property type="entry name" value="Ankyrin repeat"/>
    <property type="match status" value="1"/>
</dbReference>
<evidence type="ECO:0000256" key="1">
    <source>
        <dbReference type="ARBA" id="ARBA00022737"/>
    </source>
</evidence>
<dbReference type="InterPro" id="IPR002110">
    <property type="entry name" value="Ankyrin_rpt"/>
</dbReference>
<dbReference type="EMBL" id="JAJTND010000005">
    <property type="protein sequence ID" value="MCE3533313.1"/>
    <property type="molecule type" value="Genomic_DNA"/>
</dbReference>
<evidence type="ECO:0000313" key="4">
    <source>
        <dbReference type="EMBL" id="MCE3533313.1"/>
    </source>
</evidence>
<sequence length="599" mass="67648">MRTKVYALKNAHPFELEIKEEGNFYGGQYKLRLHSHRLETLEGFAEAHQLQYSLPNKNGLLHSGDLYDRYGLDFNSDKEALDAVLALLESDEYTFDAKGFLALARFAQTRLGDSQDTLRLNKIVKKRFDSSLQNNQLLINTHQSLKEIVIKNRPSVEIAEFKPFKADETTIETLAELMQQNQQLYTNIRKLYNQGVTISNYAATDIQITESWITQLINKFKKLLESSKEPDNEVLEGQEKISARQSNTGVILDKMGTSELDCHLLEDSEMINEIGRKASVLVDACHKNINSKHDSMDWFSWFISKFNELFVSVQKEATDQANSDITSMIQTGALAREEQYIAFEVKQGTYLDGKYDLSSREQRAKNPLITVLDAQNMSNTLKLNVLRCLIEEHGCDVNEVQSYFDQTVLEYLLSSPNSSLYLEKQGGEEVYDIAKLLIEKGASLKPKNKEGALSPLHYAAQSTLAKAPEIMALMIEKGADVNYQAKKGKATVHYNGGYDNELTLSEPTPLAVAAITTNRRKAEMIEVLIKNGADKTVTTEVKIAQKRTETQDLTTLYQTALRRQKDDHYSFHSSYYPSSSESSKITAMLSSGNTIENTL</sequence>
<dbReference type="PROSITE" id="PS50297">
    <property type="entry name" value="ANK_REP_REGION"/>
    <property type="match status" value="1"/>
</dbReference>
<name>A0ABS8X3F8_9GAMM</name>
<dbReference type="Gene3D" id="1.25.40.20">
    <property type="entry name" value="Ankyrin repeat-containing domain"/>
    <property type="match status" value="2"/>
</dbReference>
<dbReference type="RefSeq" id="WP_232891137.1">
    <property type="nucleotide sequence ID" value="NZ_JAJSPM010000009.1"/>
</dbReference>
<dbReference type="PROSITE" id="PS50088">
    <property type="entry name" value="ANK_REPEAT"/>
    <property type="match status" value="1"/>
</dbReference>
<evidence type="ECO:0000313" key="5">
    <source>
        <dbReference type="Proteomes" id="UP001320170"/>
    </source>
</evidence>
<protein>
    <recommendedName>
        <fullName evidence="6">Ankyrin repeats (3 copies)</fullName>
    </recommendedName>
</protein>
<dbReference type="PANTHER" id="PTHR24189">
    <property type="entry name" value="MYOTROPHIN"/>
    <property type="match status" value="1"/>
</dbReference>
<gene>
    <name evidence="4" type="ORF">LXO92_13115</name>
</gene>
<feature type="repeat" description="ANK" evidence="3">
    <location>
        <begin position="451"/>
        <end position="486"/>
    </location>
</feature>
<keyword evidence="1" id="KW-0677">Repeat</keyword>
<dbReference type="InterPro" id="IPR036770">
    <property type="entry name" value="Ankyrin_rpt-contain_sf"/>
</dbReference>
<accession>A0ABS8X3F8</accession>
<organism evidence="4 5">
    <name type="scientific">Legionella resiliens</name>
    <dbReference type="NCBI Taxonomy" id="2905958"/>
    <lineage>
        <taxon>Bacteria</taxon>
        <taxon>Pseudomonadati</taxon>
        <taxon>Pseudomonadota</taxon>
        <taxon>Gammaproteobacteria</taxon>
        <taxon>Legionellales</taxon>
        <taxon>Legionellaceae</taxon>
        <taxon>Legionella</taxon>
    </lineage>
</organism>
<dbReference type="InterPro" id="IPR050745">
    <property type="entry name" value="Multifunctional_regulatory"/>
</dbReference>
<comment type="caution">
    <text evidence="4">The sequence shown here is derived from an EMBL/GenBank/DDBJ whole genome shotgun (WGS) entry which is preliminary data.</text>
</comment>
<evidence type="ECO:0000256" key="3">
    <source>
        <dbReference type="PROSITE-ProRule" id="PRU00023"/>
    </source>
</evidence>
<reference evidence="4 5" key="1">
    <citation type="journal article" date="2024" name="Pathogens">
        <title>Characterization of a Novel Species of Legionella Isolated from a Healthcare Facility: Legionella resiliens sp. nov.</title>
        <authorList>
            <person name="Cristino S."/>
            <person name="Pascale M.R."/>
            <person name="Marino F."/>
            <person name="Derelitto C."/>
            <person name="Salaris S."/>
            <person name="Orsini M."/>
            <person name="Squarzoni S."/>
            <person name="Grottola A."/>
            <person name="Girolamini L."/>
        </authorList>
    </citation>
    <scope>NUCLEOTIDE SEQUENCE [LARGE SCALE GENOMIC DNA]</scope>
    <source>
        <strain evidence="4 5">8cVS16</strain>
    </source>
</reference>
<keyword evidence="5" id="KW-1185">Reference proteome</keyword>
<dbReference type="Proteomes" id="UP001320170">
    <property type="component" value="Unassembled WGS sequence"/>
</dbReference>
<keyword evidence="2 3" id="KW-0040">ANK repeat</keyword>
<evidence type="ECO:0008006" key="6">
    <source>
        <dbReference type="Google" id="ProtNLM"/>
    </source>
</evidence>
<evidence type="ECO:0000256" key="2">
    <source>
        <dbReference type="ARBA" id="ARBA00023043"/>
    </source>
</evidence>
<dbReference type="PANTHER" id="PTHR24189:SF50">
    <property type="entry name" value="ANKYRIN REPEAT AND SOCS BOX PROTEIN 2"/>
    <property type="match status" value="1"/>
</dbReference>
<proteinExistence type="predicted"/>